<keyword evidence="5 6" id="KW-0472">Membrane</keyword>
<organism evidence="8 9">
    <name type="scientific">Penicillium salamii</name>
    <dbReference type="NCBI Taxonomy" id="1612424"/>
    <lineage>
        <taxon>Eukaryota</taxon>
        <taxon>Fungi</taxon>
        <taxon>Dikarya</taxon>
        <taxon>Ascomycota</taxon>
        <taxon>Pezizomycotina</taxon>
        <taxon>Eurotiomycetes</taxon>
        <taxon>Eurotiomycetidae</taxon>
        <taxon>Eurotiales</taxon>
        <taxon>Aspergillaceae</taxon>
        <taxon>Penicillium</taxon>
    </lineage>
</organism>
<dbReference type="GO" id="GO:0016020">
    <property type="term" value="C:membrane"/>
    <property type="evidence" value="ECO:0007669"/>
    <property type="project" value="UniProtKB-SubCell"/>
</dbReference>
<evidence type="ECO:0000256" key="5">
    <source>
        <dbReference type="ARBA" id="ARBA00023136"/>
    </source>
</evidence>
<dbReference type="InterPro" id="IPR017871">
    <property type="entry name" value="ABC_transporter-like_CS"/>
</dbReference>
<evidence type="ECO:0000256" key="2">
    <source>
        <dbReference type="ARBA" id="ARBA00022448"/>
    </source>
</evidence>
<keyword evidence="4 6" id="KW-1133">Transmembrane helix</keyword>
<evidence type="ECO:0000256" key="6">
    <source>
        <dbReference type="SAM" id="Phobius"/>
    </source>
</evidence>
<name>A0A9W4J1B3_9EURO</name>
<keyword evidence="2" id="KW-0813">Transport</keyword>
<evidence type="ECO:0000313" key="8">
    <source>
        <dbReference type="EMBL" id="CAG8363575.1"/>
    </source>
</evidence>
<feature type="transmembrane region" description="Helical" evidence="6">
    <location>
        <begin position="507"/>
        <end position="527"/>
    </location>
</feature>
<dbReference type="Pfam" id="PF00005">
    <property type="entry name" value="ABC_tran"/>
    <property type="match status" value="1"/>
</dbReference>
<dbReference type="PROSITE" id="PS50893">
    <property type="entry name" value="ABC_TRANSPORTER_2"/>
    <property type="match status" value="1"/>
</dbReference>
<comment type="caution">
    <text evidence="8">The sequence shown here is derived from an EMBL/GenBank/DDBJ whole genome shotgun (WGS) entry which is preliminary data.</text>
</comment>
<dbReference type="InterPro" id="IPR013525">
    <property type="entry name" value="ABC2_TM"/>
</dbReference>
<accession>A0A9W4J1B3</accession>
<dbReference type="InterPro" id="IPR003439">
    <property type="entry name" value="ABC_transporter-like_ATP-bd"/>
</dbReference>
<dbReference type="PROSITE" id="PS00211">
    <property type="entry name" value="ABC_TRANSPORTER_1"/>
    <property type="match status" value="1"/>
</dbReference>
<dbReference type="GO" id="GO:0140359">
    <property type="term" value="F:ABC-type transporter activity"/>
    <property type="evidence" value="ECO:0007669"/>
    <property type="project" value="InterPro"/>
</dbReference>
<dbReference type="EMBL" id="CAJVPD010000188">
    <property type="protein sequence ID" value="CAG8363575.1"/>
    <property type="molecule type" value="Genomic_DNA"/>
</dbReference>
<dbReference type="Proteomes" id="UP001152592">
    <property type="component" value="Unassembled WGS sequence"/>
</dbReference>
<dbReference type="Pfam" id="PF01061">
    <property type="entry name" value="ABC2_membrane"/>
    <property type="match status" value="1"/>
</dbReference>
<dbReference type="CDD" id="cd03233">
    <property type="entry name" value="ABCG_PDR_domain1"/>
    <property type="match status" value="1"/>
</dbReference>
<dbReference type="PANTHER" id="PTHR19241">
    <property type="entry name" value="ATP-BINDING CASSETTE TRANSPORTER"/>
    <property type="match status" value="1"/>
</dbReference>
<comment type="subcellular location">
    <subcellularLocation>
        <location evidence="1">Membrane</location>
        <topology evidence="1">Multi-pass membrane protein</topology>
    </subcellularLocation>
</comment>
<dbReference type="SUPFAM" id="SSF52540">
    <property type="entry name" value="P-loop containing nucleoside triphosphate hydrolases"/>
    <property type="match status" value="1"/>
</dbReference>
<feature type="transmembrane region" description="Helical" evidence="6">
    <location>
        <begin position="561"/>
        <end position="582"/>
    </location>
</feature>
<evidence type="ECO:0000256" key="3">
    <source>
        <dbReference type="ARBA" id="ARBA00022692"/>
    </source>
</evidence>
<dbReference type="InterPro" id="IPR027417">
    <property type="entry name" value="P-loop_NTPase"/>
</dbReference>
<dbReference type="GO" id="GO:0005524">
    <property type="term" value="F:ATP binding"/>
    <property type="evidence" value="ECO:0007669"/>
    <property type="project" value="InterPro"/>
</dbReference>
<feature type="transmembrane region" description="Helical" evidence="6">
    <location>
        <begin position="534"/>
        <end position="555"/>
    </location>
</feature>
<reference evidence="8" key="1">
    <citation type="submission" date="2021-07" db="EMBL/GenBank/DDBJ databases">
        <authorList>
            <person name="Branca A.L. A."/>
        </authorList>
    </citation>
    <scope>NUCLEOTIDE SEQUENCE</scope>
</reference>
<evidence type="ECO:0000256" key="1">
    <source>
        <dbReference type="ARBA" id="ARBA00004141"/>
    </source>
</evidence>
<evidence type="ECO:0000313" key="9">
    <source>
        <dbReference type="Proteomes" id="UP001152592"/>
    </source>
</evidence>
<feature type="transmembrane region" description="Helical" evidence="6">
    <location>
        <begin position="457"/>
        <end position="474"/>
    </location>
</feature>
<dbReference type="InterPro" id="IPR034001">
    <property type="entry name" value="ABCG_PDR_1"/>
</dbReference>
<sequence length="591" mass="65917">MAIENNKRDEEVPGSTLPVYRWEGRGLGVSFENLSLYGDAGSARRIDDFATIIQKITLWPILYAKQQLYRNPKSKQILVQDLTGVLCPGETLLVLGSPGAGCTTTLKALASCFETFSDVTGDLQYSTIRPETVAKHYRSEVIYNGEEDIHFPTLKVKDALEFVLSLRKPSRGFAQTPDKKFSNDISGRLLEMLGITHTSETIVGNSFIRGVSGGERKRVSLGEALAVNPSVACWDNPIRGLDSSSALNFLQKLNLISKANGMTNVVSLYQASEAMYQTCFDKVLVLYEGRQIYFGPASEAKEYFKELGFQTIPRQTTPEFLTALTSVRERRIDPSYSGPLHLNADSLAEKFKQSQANVQLQSDLTAYKAKHYQQSTVEDFQRSVEETVSRYRIFNTVEPSTIPKQVSVSLVRFYRLLWNDRSTFFTITALAIINAVICGSGFYAAPRTSTGSFERSCALYFPLVYFFLNALTEVNKTIDARNILLKQHKLGIIHPVSFVITQAIGDIPSSLIQTVIFSCCYYFIVGFNKTASQFWIFVLITFTHYGSVSAMFRMIGAWAPSLSVALLMMGSAIPIVTLYAGYAPPFPTQHR</sequence>
<feature type="transmembrane region" description="Helical" evidence="6">
    <location>
        <begin position="424"/>
        <end position="445"/>
    </location>
</feature>
<dbReference type="OrthoDB" id="3257095at2759"/>
<dbReference type="GO" id="GO:0016887">
    <property type="term" value="F:ATP hydrolysis activity"/>
    <property type="evidence" value="ECO:0007669"/>
    <property type="project" value="InterPro"/>
</dbReference>
<dbReference type="AlphaFoldDB" id="A0A9W4J1B3"/>
<feature type="domain" description="ABC transporter" evidence="7">
    <location>
        <begin position="63"/>
        <end position="313"/>
    </location>
</feature>
<gene>
    <name evidence="8" type="ORF">PSALAMII_LOCUS3886</name>
</gene>
<dbReference type="Gene3D" id="3.40.50.300">
    <property type="entry name" value="P-loop containing nucleotide triphosphate hydrolases"/>
    <property type="match status" value="1"/>
</dbReference>
<keyword evidence="3 6" id="KW-0812">Transmembrane</keyword>
<evidence type="ECO:0000259" key="7">
    <source>
        <dbReference type="PROSITE" id="PS50893"/>
    </source>
</evidence>
<evidence type="ECO:0000256" key="4">
    <source>
        <dbReference type="ARBA" id="ARBA00022989"/>
    </source>
</evidence>
<proteinExistence type="predicted"/>
<protein>
    <recommendedName>
        <fullName evidence="7">ABC transporter domain-containing protein</fullName>
    </recommendedName>
</protein>